<dbReference type="VEuPathDB" id="VectorBase:ASTEI20_035890"/>
<evidence type="ECO:0000313" key="1">
    <source>
        <dbReference type="EnsemblMetazoa" id="ASTEI09803-PA"/>
    </source>
</evidence>
<dbReference type="OMA" id="FRTRINV"/>
<evidence type="ECO:0008006" key="3">
    <source>
        <dbReference type="Google" id="ProtNLM"/>
    </source>
</evidence>
<evidence type="ECO:0000313" key="2">
    <source>
        <dbReference type="Proteomes" id="UP000076408"/>
    </source>
</evidence>
<accession>A0A182YMW7</accession>
<reference evidence="2" key="1">
    <citation type="journal article" date="2014" name="Genome Biol.">
        <title>Genome analysis of a major urban malaria vector mosquito, Anopheles stephensi.</title>
        <authorList>
            <person name="Jiang X."/>
            <person name="Peery A."/>
            <person name="Hall A.B."/>
            <person name="Sharma A."/>
            <person name="Chen X.G."/>
            <person name="Waterhouse R.M."/>
            <person name="Komissarov A."/>
            <person name="Riehle M.M."/>
            <person name="Shouche Y."/>
            <person name="Sharakhova M.V."/>
            <person name="Lawson D."/>
            <person name="Pakpour N."/>
            <person name="Arensburger P."/>
            <person name="Davidson V.L."/>
            <person name="Eiglmeier K."/>
            <person name="Emrich S."/>
            <person name="George P."/>
            <person name="Kennedy R.C."/>
            <person name="Mane S.P."/>
            <person name="Maslen G."/>
            <person name="Oringanje C."/>
            <person name="Qi Y."/>
            <person name="Settlage R."/>
            <person name="Tojo M."/>
            <person name="Tubio J.M."/>
            <person name="Unger M.F."/>
            <person name="Wang B."/>
            <person name="Vernick K.D."/>
            <person name="Ribeiro J.M."/>
            <person name="James A.A."/>
            <person name="Michel K."/>
            <person name="Riehle M.A."/>
            <person name="Luckhart S."/>
            <person name="Sharakhov I.V."/>
            <person name="Tu Z."/>
        </authorList>
    </citation>
    <scope>NUCLEOTIDE SEQUENCE [LARGE SCALE GENOMIC DNA]</scope>
    <source>
        <strain evidence="2">Indian</strain>
    </source>
</reference>
<dbReference type="VEuPathDB" id="VectorBase:ASTEI20_033718"/>
<dbReference type="PANTHER" id="PTHR33053">
    <property type="entry name" value="PROTEIN, PUTATIVE-RELATED"/>
    <property type="match status" value="1"/>
</dbReference>
<name>A0A182YMW7_ANOST</name>
<dbReference type="EnsemblMetazoa" id="ASTEI09803-RA">
    <property type="protein sequence ID" value="ASTEI09803-PA"/>
    <property type="gene ID" value="ASTEI09803"/>
</dbReference>
<dbReference type="VEuPathDB" id="VectorBase:ASTEI09803"/>
<dbReference type="AlphaFoldDB" id="A0A182YMW7"/>
<dbReference type="STRING" id="30069.A0A182YMW7"/>
<organism evidence="1 2">
    <name type="scientific">Anopheles stephensi</name>
    <name type="common">Indo-Pakistan malaria mosquito</name>
    <dbReference type="NCBI Taxonomy" id="30069"/>
    <lineage>
        <taxon>Eukaryota</taxon>
        <taxon>Metazoa</taxon>
        <taxon>Ecdysozoa</taxon>
        <taxon>Arthropoda</taxon>
        <taxon>Hexapoda</taxon>
        <taxon>Insecta</taxon>
        <taxon>Pterygota</taxon>
        <taxon>Neoptera</taxon>
        <taxon>Endopterygota</taxon>
        <taxon>Diptera</taxon>
        <taxon>Nematocera</taxon>
        <taxon>Culicoidea</taxon>
        <taxon>Culicidae</taxon>
        <taxon>Anophelinae</taxon>
        <taxon>Anopheles</taxon>
    </lineage>
</organism>
<dbReference type="Proteomes" id="UP000076408">
    <property type="component" value="Unassembled WGS sequence"/>
</dbReference>
<dbReference type="PANTHER" id="PTHR33053:SF9">
    <property type="entry name" value="AGAP000105-PA"/>
    <property type="match status" value="1"/>
</dbReference>
<sequence length="380" mass="43598">VESKVDDEVGESTAAHICKNYSYISKCLRDWAVVHNQPRSSVNEILDIFRKWTSLPLPKDSRTLLMETSTTIDQEIRTIPGGEFWYKGIENKLNSYFQSKAPSTHFISIQHSINGLPLHRGGLMQIWPILMKVEQMPNAPIMMIGMFCGPAKLESLDVFLRLLLDEGKQIHERGLQIGEEVRQLKIRSIIADLPARAFINATTYFNGYHGCMRCTCVRVYAANKIVFDTVRAPLRTDAGFRARECPGHHEAWRTPLEELPDFDLVENVPTSDRLHTCDLGVTGQHLLNLIENKFPNIRLPFSAKQWITQCLTKVQLPSEIHRKLRGLNVIRFWKGTEFRTYLHCVSPVLMEEILSGEAYCHFLLYFCALTIFSSSFHRPH</sequence>
<protein>
    <recommendedName>
        <fullName evidence="3">Transposase domain-containing protein</fullName>
    </recommendedName>
</protein>
<proteinExistence type="predicted"/>
<reference evidence="1" key="2">
    <citation type="submission" date="2020-05" db="UniProtKB">
        <authorList>
            <consortium name="EnsemblMetazoa"/>
        </authorList>
    </citation>
    <scope>IDENTIFICATION</scope>
    <source>
        <strain evidence="1">Indian</strain>
    </source>
</reference>
<dbReference type="VEuPathDB" id="VectorBase:ASTE007491"/>
<dbReference type="VEuPathDB" id="VectorBase:ASTE007736"/>
<keyword evidence="2" id="KW-1185">Reference proteome</keyword>